<keyword evidence="9" id="KW-0902">Two-component regulatory system</keyword>
<dbReference type="OrthoDB" id="9786919at2"/>
<keyword evidence="8 11" id="KW-1133">Transmembrane helix</keyword>
<evidence type="ECO:0000256" key="3">
    <source>
        <dbReference type="ARBA" id="ARBA00012438"/>
    </source>
</evidence>
<dbReference type="InterPro" id="IPR004358">
    <property type="entry name" value="Sig_transdc_His_kin-like_C"/>
</dbReference>
<feature type="transmembrane region" description="Helical" evidence="11">
    <location>
        <begin position="160"/>
        <end position="186"/>
    </location>
</feature>
<keyword evidence="16" id="KW-1185">Reference proteome</keyword>
<dbReference type="InterPro" id="IPR005467">
    <property type="entry name" value="His_kinase_dom"/>
</dbReference>
<dbReference type="SMART" id="SM00387">
    <property type="entry name" value="HATPase_c"/>
    <property type="match status" value="1"/>
</dbReference>
<keyword evidence="7 14" id="KW-0418">Kinase</keyword>
<gene>
    <name evidence="14" type="ORF">GCM10010502_46280</name>
    <name evidence="15" type="ORF">HS99_0000670</name>
</gene>
<evidence type="ECO:0000256" key="5">
    <source>
        <dbReference type="ARBA" id="ARBA00022679"/>
    </source>
</evidence>
<evidence type="ECO:0000256" key="8">
    <source>
        <dbReference type="ARBA" id="ARBA00022989"/>
    </source>
</evidence>
<dbReference type="Gene3D" id="6.10.340.10">
    <property type="match status" value="1"/>
</dbReference>
<dbReference type="EMBL" id="JPRF03000001">
    <property type="protein sequence ID" value="OEV39265.1"/>
    <property type="molecule type" value="Genomic_DNA"/>
</dbReference>
<comment type="subcellular location">
    <subcellularLocation>
        <location evidence="2">Cell membrane</location>
    </subcellularLocation>
</comment>
<keyword evidence="6 11" id="KW-0812">Transmembrane</keyword>
<dbReference type="PROSITE" id="PS50885">
    <property type="entry name" value="HAMP"/>
    <property type="match status" value="1"/>
</dbReference>
<dbReference type="PANTHER" id="PTHR45436:SF5">
    <property type="entry name" value="SENSOR HISTIDINE KINASE TRCS"/>
    <property type="match status" value="1"/>
</dbReference>
<proteinExistence type="predicted"/>
<evidence type="ECO:0000256" key="1">
    <source>
        <dbReference type="ARBA" id="ARBA00000085"/>
    </source>
</evidence>
<dbReference type="CDD" id="cd00075">
    <property type="entry name" value="HATPase"/>
    <property type="match status" value="1"/>
</dbReference>
<accession>A0A8H9LRE2</accession>
<evidence type="ECO:0000313" key="15">
    <source>
        <dbReference type="EMBL" id="OEV39265.1"/>
    </source>
</evidence>
<evidence type="ECO:0000259" key="13">
    <source>
        <dbReference type="PROSITE" id="PS50885"/>
    </source>
</evidence>
<dbReference type="SUPFAM" id="SSF158472">
    <property type="entry name" value="HAMP domain-like"/>
    <property type="match status" value="1"/>
</dbReference>
<reference evidence="15" key="3">
    <citation type="submission" date="2016-08" db="EMBL/GenBank/DDBJ databases">
        <title>Sequencing, Assembly and Comparative Genomics of S. aureofaciens ATCC 10762.</title>
        <authorList>
            <person name="Gradnigo J.S."/>
            <person name="Johnson N."/>
            <person name="Somerville G.A."/>
        </authorList>
    </citation>
    <scope>NUCLEOTIDE SEQUENCE [LARGE SCALE GENOMIC DNA]</scope>
    <source>
        <strain evidence="15">ATCC 10762</strain>
    </source>
</reference>
<dbReference type="GO" id="GO:0000155">
    <property type="term" value="F:phosphorelay sensor kinase activity"/>
    <property type="evidence" value="ECO:0007669"/>
    <property type="project" value="InterPro"/>
</dbReference>
<dbReference type="InterPro" id="IPR003660">
    <property type="entry name" value="HAMP_dom"/>
</dbReference>
<protein>
    <recommendedName>
        <fullName evidence="3">histidine kinase</fullName>
        <ecNumber evidence="3">2.7.13.3</ecNumber>
    </recommendedName>
</protein>
<feature type="domain" description="Histidine kinase" evidence="12">
    <location>
        <begin position="244"/>
        <end position="453"/>
    </location>
</feature>
<dbReference type="InterPro" id="IPR036890">
    <property type="entry name" value="HATPase_C_sf"/>
</dbReference>
<keyword evidence="5" id="KW-0808">Transferase</keyword>
<dbReference type="PANTHER" id="PTHR45436">
    <property type="entry name" value="SENSOR HISTIDINE KINASE YKOH"/>
    <property type="match status" value="1"/>
</dbReference>
<sequence>MRRRLLAVLTALIGAAVLLLALPLADSYARGRTEHLLLQRRADGVRFAELADRIRTDADRRELDAELSRYAELYGAAVTVVDTAGRTVGLAGPAPSGTAAQRARDRALTGRSTEELPTVRPWGPDTVVLAEPVGQDERVGGAVLLTVPTGAARHDVLVRWALIAAGAVTSFGAAALVAAGIARWLLRPVHELDRAVATVAGGRFELRVASDTGPPELRRLRRNFDGMAQAVAESLRRRRDFVADASHQLRNPLATLVLQLENAEPHIGPGPGRQAHALALDEADRLGELLDGLLALARLEAATAPIEEQDVSAAVAGRVAAWEPVFEAGGLELTADVAPGLRALGLPDATGRILDALLDNASKFVPEGERVRVAATAAPEGGAVVRVTDTGPGVPASRLPLLVGRFARAPEHQNVPGTGLGLAIADELARACGGSLTVGATSPHGLTVEFRLP</sequence>
<name>A0A1E7NF56_KITAU</name>
<organism evidence="15 16">
    <name type="scientific">Kitasatospora aureofaciens</name>
    <name type="common">Streptomyces aureofaciens</name>
    <dbReference type="NCBI Taxonomy" id="1894"/>
    <lineage>
        <taxon>Bacteria</taxon>
        <taxon>Bacillati</taxon>
        <taxon>Actinomycetota</taxon>
        <taxon>Actinomycetes</taxon>
        <taxon>Kitasatosporales</taxon>
        <taxon>Streptomycetaceae</taxon>
        <taxon>Kitasatospora</taxon>
    </lineage>
</organism>
<dbReference type="PROSITE" id="PS50109">
    <property type="entry name" value="HIS_KIN"/>
    <property type="match status" value="1"/>
</dbReference>
<dbReference type="SUPFAM" id="SSF55874">
    <property type="entry name" value="ATPase domain of HSP90 chaperone/DNA topoisomerase II/histidine kinase"/>
    <property type="match status" value="1"/>
</dbReference>
<reference evidence="14" key="5">
    <citation type="submission" date="2020-09" db="EMBL/GenBank/DDBJ databases">
        <authorList>
            <person name="Sun Q."/>
            <person name="Ohkuma M."/>
        </authorList>
    </citation>
    <scope>NUCLEOTIDE SEQUENCE</scope>
    <source>
        <strain evidence="14">JCM 4434</strain>
    </source>
</reference>
<dbReference type="Gene3D" id="1.10.287.130">
    <property type="match status" value="1"/>
</dbReference>
<dbReference type="Gene3D" id="3.30.565.10">
    <property type="entry name" value="Histidine kinase-like ATPase, C-terminal domain"/>
    <property type="match status" value="1"/>
</dbReference>
<dbReference type="KEGG" id="kau:B6264_29535"/>
<dbReference type="Proteomes" id="UP000610124">
    <property type="component" value="Unassembled WGS sequence"/>
</dbReference>
<evidence type="ECO:0000256" key="6">
    <source>
        <dbReference type="ARBA" id="ARBA00022692"/>
    </source>
</evidence>
<reference evidence="15 16" key="2">
    <citation type="submission" date="2014-07" db="EMBL/GenBank/DDBJ databases">
        <authorList>
            <person name="Zhang J.E."/>
            <person name="Yang H."/>
            <person name="Guo J."/>
            <person name="Deng Z."/>
            <person name="Luo H."/>
            <person name="Luo M."/>
            <person name="Zhao B."/>
        </authorList>
    </citation>
    <scope>NUCLEOTIDE SEQUENCE [LARGE SCALE GENOMIC DNA]</scope>
    <source>
        <strain evidence="15">ATCC 10762</strain>
        <strain evidence="16">ATCC 10762 / DSM 40127 / CCM 3239 / JCM 4008 / LMG 5968 / NBRC 12843 / NCIMB 8234 / A-377</strain>
    </source>
</reference>
<evidence type="ECO:0000259" key="12">
    <source>
        <dbReference type="PROSITE" id="PS50109"/>
    </source>
</evidence>
<evidence type="ECO:0000256" key="11">
    <source>
        <dbReference type="SAM" id="Phobius"/>
    </source>
</evidence>
<dbReference type="AlphaFoldDB" id="A0A1E7NF56"/>
<dbReference type="RefSeq" id="WP_030285004.1">
    <property type="nucleotide sequence ID" value="NZ_BMUB01000011.1"/>
</dbReference>
<evidence type="ECO:0000313" key="16">
    <source>
        <dbReference type="Proteomes" id="UP000037395"/>
    </source>
</evidence>
<evidence type="ECO:0000256" key="9">
    <source>
        <dbReference type="ARBA" id="ARBA00023012"/>
    </source>
</evidence>
<keyword evidence="10 11" id="KW-0472">Membrane</keyword>
<reference evidence="16" key="4">
    <citation type="submission" date="2016-08" db="EMBL/GenBank/DDBJ databases">
        <title>Sequencing, assembly and comparative genomics of S. aureofaciens ATCC 10762.</title>
        <authorList>
            <person name="Gradnigo J.S."/>
            <person name="Johnson N."/>
            <person name="Somerville G.A."/>
        </authorList>
    </citation>
    <scope>NUCLEOTIDE SEQUENCE [LARGE SCALE GENOMIC DNA]</scope>
    <source>
        <strain evidence="16">ATCC 10762 / DSM 40127 / CCM 3239 / JCM 4008 / LMG 5968 / NBRC 12843 / NCIMB 8234 / A-377</strain>
    </source>
</reference>
<dbReference type="InterPro" id="IPR003661">
    <property type="entry name" value="HisK_dim/P_dom"/>
</dbReference>
<dbReference type="EC" id="2.7.13.3" evidence="3"/>
<dbReference type="CDD" id="cd00082">
    <property type="entry name" value="HisKA"/>
    <property type="match status" value="1"/>
</dbReference>
<reference evidence="14" key="1">
    <citation type="journal article" date="2014" name="Int. J. Syst. Evol. Microbiol.">
        <title>Complete genome sequence of Corynebacterium casei LMG S-19264T (=DSM 44701T), isolated from a smear-ripened cheese.</title>
        <authorList>
            <consortium name="US DOE Joint Genome Institute (JGI-PGF)"/>
            <person name="Walter F."/>
            <person name="Albersmeier A."/>
            <person name="Kalinowski J."/>
            <person name="Ruckert C."/>
        </authorList>
    </citation>
    <scope>NUCLEOTIDE SEQUENCE</scope>
    <source>
        <strain evidence="14">JCM 4434</strain>
    </source>
</reference>
<comment type="caution">
    <text evidence="15">The sequence shown here is derived from an EMBL/GenBank/DDBJ whole genome shotgun (WGS) entry which is preliminary data.</text>
</comment>
<evidence type="ECO:0000256" key="7">
    <source>
        <dbReference type="ARBA" id="ARBA00022777"/>
    </source>
</evidence>
<dbReference type="SUPFAM" id="SSF47384">
    <property type="entry name" value="Homodimeric domain of signal transducing histidine kinase"/>
    <property type="match status" value="1"/>
</dbReference>
<dbReference type="GO" id="GO:0005886">
    <property type="term" value="C:plasma membrane"/>
    <property type="evidence" value="ECO:0007669"/>
    <property type="project" value="UniProtKB-SubCell"/>
</dbReference>
<evidence type="ECO:0000256" key="4">
    <source>
        <dbReference type="ARBA" id="ARBA00022553"/>
    </source>
</evidence>
<comment type="catalytic activity">
    <reaction evidence="1">
        <text>ATP + protein L-histidine = ADP + protein N-phospho-L-histidine.</text>
        <dbReference type="EC" id="2.7.13.3"/>
    </reaction>
</comment>
<dbReference type="Pfam" id="PF00672">
    <property type="entry name" value="HAMP"/>
    <property type="match status" value="1"/>
</dbReference>
<dbReference type="SMART" id="SM00388">
    <property type="entry name" value="HisKA"/>
    <property type="match status" value="1"/>
</dbReference>
<evidence type="ECO:0000256" key="2">
    <source>
        <dbReference type="ARBA" id="ARBA00004236"/>
    </source>
</evidence>
<dbReference type="Pfam" id="PF00512">
    <property type="entry name" value="HisKA"/>
    <property type="match status" value="1"/>
</dbReference>
<dbReference type="InterPro" id="IPR003594">
    <property type="entry name" value="HATPase_dom"/>
</dbReference>
<dbReference type="InterPro" id="IPR036097">
    <property type="entry name" value="HisK_dim/P_sf"/>
</dbReference>
<dbReference type="PRINTS" id="PR00344">
    <property type="entry name" value="BCTRLSENSOR"/>
</dbReference>
<keyword evidence="4" id="KW-0597">Phosphoprotein</keyword>
<dbReference type="Pfam" id="PF02518">
    <property type="entry name" value="HATPase_c"/>
    <property type="match status" value="1"/>
</dbReference>
<accession>A0A1E7NF56</accession>
<dbReference type="GeneID" id="97487644"/>
<evidence type="ECO:0000313" key="14">
    <source>
        <dbReference type="EMBL" id="GGU88332.1"/>
    </source>
</evidence>
<feature type="domain" description="HAMP" evidence="13">
    <location>
        <begin position="183"/>
        <end position="236"/>
    </location>
</feature>
<dbReference type="InterPro" id="IPR050428">
    <property type="entry name" value="TCS_sensor_his_kinase"/>
</dbReference>
<evidence type="ECO:0000256" key="10">
    <source>
        <dbReference type="ARBA" id="ARBA00023136"/>
    </source>
</evidence>
<dbReference type="Proteomes" id="UP000037395">
    <property type="component" value="Unassembled WGS sequence"/>
</dbReference>
<dbReference type="EMBL" id="BMUB01000011">
    <property type="protein sequence ID" value="GGU88332.1"/>
    <property type="molecule type" value="Genomic_DNA"/>
</dbReference>
<dbReference type="SMART" id="SM00304">
    <property type="entry name" value="HAMP"/>
    <property type="match status" value="1"/>
</dbReference>